<evidence type="ECO:0000313" key="3">
    <source>
        <dbReference type="Proteomes" id="UP000189701"/>
    </source>
</evidence>
<feature type="region of interest" description="Disordered" evidence="1">
    <location>
        <begin position="101"/>
        <end position="123"/>
    </location>
</feature>
<reference evidence="3" key="1">
    <citation type="journal article" date="2013" name="Genome Biol.">
        <title>Reference genomes and transcriptomes of Nicotiana sylvestris and Nicotiana tomentosiformis.</title>
        <authorList>
            <person name="Sierro N."/>
            <person name="Battey J.N."/>
            <person name="Ouadi S."/>
            <person name="Bovet L."/>
            <person name="Goepfert S."/>
            <person name="Bakaher N."/>
            <person name="Peitsch M.C."/>
            <person name="Ivanov N.V."/>
        </authorList>
    </citation>
    <scope>NUCLEOTIDE SEQUENCE [LARGE SCALE GENOMIC DNA]</scope>
</reference>
<evidence type="ECO:0000256" key="1">
    <source>
        <dbReference type="SAM" id="MobiDB-lite"/>
    </source>
</evidence>
<dbReference type="OrthoDB" id="1305902at2759"/>
<accession>A0A1U7VY44</accession>
<dbReference type="Pfam" id="PF03732">
    <property type="entry name" value="Retrotrans_gag"/>
    <property type="match status" value="1"/>
</dbReference>
<dbReference type="RefSeq" id="XP_009772692.1">
    <property type="nucleotide sequence ID" value="XM_009774390.1"/>
</dbReference>
<name>A0A1U7VY44_NICSY</name>
<dbReference type="KEGG" id="nsy:104223042"/>
<evidence type="ECO:0000313" key="4">
    <source>
        <dbReference type="RefSeq" id="XP_009772692.1"/>
    </source>
</evidence>
<feature type="domain" description="Retrotransposon gag" evidence="2">
    <location>
        <begin position="1"/>
        <end position="63"/>
    </location>
</feature>
<keyword evidence="3" id="KW-1185">Reference proteome</keyword>
<protein>
    <submittedName>
        <fullName evidence="4">Uncharacterized protein LOC104223042</fullName>
    </submittedName>
</protein>
<reference evidence="4" key="2">
    <citation type="submission" date="2025-08" db="UniProtKB">
        <authorList>
            <consortium name="RefSeq"/>
        </authorList>
    </citation>
    <scope>IDENTIFICATION</scope>
    <source>
        <tissue evidence="4">Leaf</tissue>
    </source>
</reference>
<dbReference type="GeneID" id="104223042"/>
<gene>
    <name evidence="4" type="primary">LOC104223042</name>
</gene>
<dbReference type="PANTHER" id="PTHR33223:SF11">
    <property type="entry name" value="ELEMENT PROTEIN, PUTATIVE-RELATED"/>
    <property type="match status" value="1"/>
</dbReference>
<dbReference type="InterPro" id="IPR005162">
    <property type="entry name" value="Retrotrans_gag_dom"/>
</dbReference>
<feature type="compositionally biased region" description="Basic and acidic residues" evidence="1">
    <location>
        <begin position="107"/>
        <end position="119"/>
    </location>
</feature>
<evidence type="ECO:0000259" key="2">
    <source>
        <dbReference type="Pfam" id="PF03732"/>
    </source>
</evidence>
<dbReference type="PANTHER" id="PTHR33223">
    <property type="entry name" value="CCHC-TYPE DOMAIN-CONTAINING PROTEIN"/>
    <property type="match status" value="1"/>
</dbReference>
<sequence length="269" mass="31017">MTRKFLDKYFSSAKIGKFRSEIHNFYQKATETNFETWERFKEIVIKCQHRGIELWMQHQDFWDSLTPTSHRILSNATRGPLMNKTLEEIVKILDELSEDANQWPSKSAERRRSTSDHQVDANTSVQVQLDDMAKEIRNLTLATIQSEPHAGGDICRRGHPTHTCQASTEEVNTMGNYNFNKIGQKHLDLSWSSPRGIANAWQQNNLKFQGQGDPDFTNQSRQQFQPQQPNQPSLEDLTKAFIVKTDEIFEVQGESIQNIEKQVGHIATI</sequence>
<organism evidence="3 4">
    <name type="scientific">Nicotiana sylvestris</name>
    <name type="common">Wood tobacco</name>
    <name type="synonym">South American tobacco</name>
    <dbReference type="NCBI Taxonomy" id="4096"/>
    <lineage>
        <taxon>Eukaryota</taxon>
        <taxon>Viridiplantae</taxon>
        <taxon>Streptophyta</taxon>
        <taxon>Embryophyta</taxon>
        <taxon>Tracheophyta</taxon>
        <taxon>Spermatophyta</taxon>
        <taxon>Magnoliopsida</taxon>
        <taxon>eudicotyledons</taxon>
        <taxon>Gunneridae</taxon>
        <taxon>Pentapetalae</taxon>
        <taxon>asterids</taxon>
        <taxon>lamiids</taxon>
        <taxon>Solanales</taxon>
        <taxon>Solanaceae</taxon>
        <taxon>Nicotianoideae</taxon>
        <taxon>Nicotianeae</taxon>
        <taxon>Nicotiana</taxon>
    </lineage>
</organism>
<dbReference type="Proteomes" id="UP000189701">
    <property type="component" value="Unplaced"/>
</dbReference>
<proteinExistence type="predicted"/>
<dbReference type="AlphaFoldDB" id="A0A1U7VY44"/>
<dbReference type="eggNOG" id="KOG0017">
    <property type="taxonomic scope" value="Eukaryota"/>
</dbReference>